<keyword evidence="1" id="KW-0472">Membrane</keyword>
<keyword evidence="1" id="KW-1133">Transmembrane helix</keyword>
<dbReference type="STRING" id="1720063.SAMN05216217_11673"/>
<gene>
    <name evidence="2" type="ORF">SAMN05216217_11673</name>
</gene>
<keyword evidence="1" id="KW-0812">Transmembrane</keyword>
<accession>A0A1I4TXK1</accession>
<feature type="transmembrane region" description="Helical" evidence="1">
    <location>
        <begin position="44"/>
        <end position="63"/>
    </location>
</feature>
<sequence>MNHLPPRQDGQHRRMPASRRYWLVFAGFALIALFFLWQEHRAHLLGSLPWIILLLCPLMHLFMHRGHGSHGRSGRGED</sequence>
<name>A0A1I4TXK1_9GAMM</name>
<reference evidence="3" key="1">
    <citation type="submission" date="2016-10" db="EMBL/GenBank/DDBJ databases">
        <authorList>
            <person name="Varghese N."/>
            <person name="Submissions S."/>
        </authorList>
    </citation>
    <scope>NUCLEOTIDE SEQUENCE [LARGE SCALE GENOMIC DNA]</scope>
    <source>
        <strain evidence="3">DSM 24213</strain>
    </source>
</reference>
<dbReference type="InterPro" id="IPR021682">
    <property type="entry name" value="DUF2933"/>
</dbReference>
<dbReference type="EMBL" id="FOUI01000016">
    <property type="protein sequence ID" value="SFM81330.1"/>
    <property type="molecule type" value="Genomic_DNA"/>
</dbReference>
<proteinExistence type="predicted"/>
<evidence type="ECO:0008006" key="4">
    <source>
        <dbReference type="Google" id="ProtNLM"/>
    </source>
</evidence>
<evidence type="ECO:0000256" key="1">
    <source>
        <dbReference type="SAM" id="Phobius"/>
    </source>
</evidence>
<dbReference type="Pfam" id="PF11666">
    <property type="entry name" value="DUF2933"/>
    <property type="match status" value="1"/>
</dbReference>
<evidence type="ECO:0000313" key="3">
    <source>
        <dbReference type="Proteomes" id="UP000243629"/>
    </source>
</evidence>
<organism evidence="2 3">
    <name type="scientific">Halopseudomonas yangmingensis</name>
    <dbReference type="NCBI Taxonomy" id="1720063"/>
    <lineage>
        <taxon>Bacteria</taxon>
        <taxon>Pseudomonadati</taxon>
        <taxon>Pseudomonadota</taxon>
        <taxon>Gammaproteobacteria</taxon>
        <taxon>Pseudomonadales</taxon>
        <taxon>Pseudomonadaceae</taxon>
        <taxon>Halopseudomonas</taxon>
    </lineage>
</organism>
<feature type="transmembrane region" description="Helical" evidence="1">
    <location>
        <begin position="21"/>
        <end position="38"/>
    </location>
</feature>
<keyword evidence="3" id="KW-1185">Reference proteome</keyword>
<dbReference type="AlphaFoldDB" id="A0A1I4TXK1"/>
<protein>
    <recommendedName>
        <fullName evidence="4">DUF2933 domain-containing protein</fullName>
    </recommendedName>
</protein>
<dbReference type="Proteomes" id="UP000243629">
    <property type="component" value="Unassembled WGS sequence"/>
</dbReference>
<evidence type="ECO:0000313" key="2">
    <source>
        <dbReference type="EMBL" id="SFM81330.1"/>
    </source>
</evidence>